<evidence type="ECO:0000256" key="3">
    <source>
        <dbReference type="ARBA" id="ARBA00022679"/>
    </source>
</evidence>
<dbReference type="Pfam" id="PF04055">
    <property type="entry name" value="Radical_SAM"/>
    <property type="match status" value="1"/>
</dbReference>
<dbReference type="InterPro" id="IPR005840">
    <property type="entry name" value="Ribosomal_uS12_MeSTrfase_RimO"/>
</dbReference>
<feature type="binding site" evidence="8">
    <location>
        <position position="12"/>
    </location>
    <ligand>
        <name>[4Fe-4S] cluster</name>
        <dbReference type="ChEBI" id="CHEBI:49883"/>
        <label>1</label>
    </ligand>
</feature>
<comment type="function">
    <text evidence="8">Catalyzes the methylthiolation of an aspartic acid residue of ribosomal protein uS12.</text>
</comment>
<feature type="domain" description="MTTase N-terminal" evidence="10">
    <location>
        <begin position="3"/>
        <end position="119"/>
    </location>
</feature>
<dbReference type="InterPro" id="IPR005839">
    <property type="entry name" value="Methylthiotransferase"/>
</dbReference>
<dbReference type="PROSITE" id="PS01278">
    <property type="entry name" value="MTTASE_RADICAL"/>
    <property type="match status" value="1"/>
</dbReference>
<dbReference type="PROSITE" id="PS51918">
    <property type="entry name" value="RADICAL_SAM"/>
    <property type="match status" value="1"/>
</dbReference>
<evidence type="ECO:0000313" key="12">
    <source>
        <dbReference type="EMBL" id="ASB39222.1"/>
    </source>
</evidence>
<dbReference type="GO" id="GO:0051539">
    <property type="term" value="F:4 iron, 4 sulfur cluster binding"/>
    <property type="evidence" value="ECO:0007669"/>
    <property type="project" value="UniProtKB-UniRule"/>
</dbReference>
<keyword evidence="1 8" id="KW-0004">4Fe-4S</keyword>
<keyword evidence="3 8" id="KW-0808">Transferase</keyword>
<dbReference type="PROSITE" id="PS50926">
    <property type="entry name" value="TRAM"/>
    <property type="match status" value="1"/>
</dbReference>
<dbReference type="GO" id="GO:0140101">
    <property type="term" value="F:catalytic activity, acting on a tRNA"/>
    <property type="evidence" value="ECO:0007669"/>
    <property type="project" value="UniProtKB-ARBA"/>
</dbReference>
<dbReference type="SFLD" id="SFLDG01082">
    <property type="entry name" value="B12-binding_domain_containing"/>
    <property type="match status" value="1"/>
</dbReference>
<comment type="catalytic activity">
    <reaction evidence="8">
        <text>L-aspartate(89)-[ribosomal protein uS12]-hydrogen + (sulfur carrier)-SH + AH2 + 2 S-adenosyl-L-methionine = 3-methylsulfanyl-L-aspartate(89)-[ribosomal protein uS12]-hydrogen + (sulfur carrier)-H + 5'-deoxyadenosine + L-methionine + A + S-adenosyl-L-homocysteine + 2 H(+)</text>
        <dbReference type="Rhea" id="RHEA:37087"/>
        <dbReference type="Rhea" id="RHEA-COMP:10460"/>
        <dbReference type="Rhea" id="RHEA-COMP:10461"/>
        <dbReference type="Rhea" id="RHEA-COMP:14737"/>
        <dbReference type="Rhea" id="RHEA-COMP:14739"/>
        <dbReference type="ChEBI" id="CHEBI:13193"/>
        <dbReference type="ChEBI" id="CHEBI:15378"/>
        <dbReference type="ChEBI" id="CHEBI:17319"/>
        <dbReference type="ChEBI" id="CHEBI:17499"/>
        <dbReference type="ChEBI" id="CHEBI:29917"/>
        <dbReference type="ChEBI" id="CHEBI:29961"/>
        <dbReference type="ChEBI" id="CHEBI:57844"/>
        <dbReference type="ChEBI" id="CHEBI:57856"/>
        <dbReference type="ChEBI" id="CHEBI:59789"/>
        <dbReference type="ChEBI" id="CHEBI:64428"/>
        <dbReference type="ChEBI" id="CHEBI:73599"/>
        <dbReference type="EC" id="2.8.4.4"/>
    </reaction>
</comment>
<dbReference type="PANTHER" id="PTHR43837:SF1">
    <property type="entry name" value="RIBOSOMAL PROTEIN US12 METHYLTHIOTRANSFERASE RIMO"/>
    <property type="match status" value="1"/>
</dbReference>
<dbReference type="GO" id="GO:0035599">
    <property type="term" value="F:aspartic acid methylthiotransferase activity"/>
    <property type="evidence" value="ECO:0007669"/>
    <property type="project" value="TreeGrafter"/>
</dbReference>
<dbReference type="InterPro" id="IPR013848">
    <property type="entry name" value="Methylthiotransferase_N"/>
</dbReference>
<dbReference type="EC" id="2.8.4.4" evidence="8"/>
<evidence type="ECO:0000259" key="11">
    <source>
        <dbReference type="PROSITE" id="PS51918"/>
    </source>
</evidence>
<evidence type="ECO:0000259" key="10">
    <source>
        <dbReference type="PROSITE" id="PS51449"/>
    </source>
</evidence>
<dbReference type="InterPro" id="IPR023404">
    <property type="entry name" value="rSAM_horseshoe"/>
</dbReference>
<evidence type="ECO:0000256" key="2">
    <source>
        <dbReference type="ARBA" id="ARBA00022490"/>
    </source>
</evidence>
<gene>
    <name evidence="8 13" type="primary">rimO</name>
    <name evidence="12" type="ORF">ADH66_00260</name>
    <name evidence="13" type="ORF">I5Q82_10255</name>
</gene>
<evidence type="ECO:0000313" key="14">
    <source>
        <dbReference type="Proteomes" id="UP000196710"/>
    </source>
</evidence>
<dbReference type="Gene3D" id="3.40.50.12160">
    <property type="entry name" value="Methylthiotransferase, N-terminal domain"/>
    <property type="match status" value="1"/>
</dbReference>
<keyword evidence="2 8" id="KW-0963">Cytoplasm</keyword>
<dbReference type="GO" id="GO:0035600">
    <property type="term" value="P:tRNA methylthiolation"/>
    <property type="evidence" value="ECO:0007669"/>
    <property type="project" value="UniProtKB-ARBA"/>
</dbReference>
<comment type="similarity">
    <text evidence="8">Belongs to the methylthiotransferase family. RimO subfamily.</text>
</comment>
<keyword evidence="7 8" id="KW-0411">Iron-sulfur</keyword>
<dbReference type="GO" id="GO:0005829">
    <property type="term" value="C:cytosol"/>
    <property type="evidence" value="ECO:0007669"/>
    <property type="project" value="TreeGrafter"/>
</dbReference>
<reference evidence="14" key="2">
    <citation type="submission" date="2017-05" db="EMBL/GenBank/DDBJ databases">
        <title>Improved OligoMM genomes.</title>
        <authorList>
            <person name="Garzetti D."/>
        </authorList>
    </citation>
    <scope>NUCLEOTIDE SEQUENCE [LARGE SCALE GENOMIC DNA]</scope>
    <source>
        <strain evidence="14">KB18</strain>
    </source>
</reference>
<comment type="cofactor">
    <cofactor evidence="8">
        <name>[4Fe-4S] cluster</name>
        <dbReference type="ChEBI" id="CHEBI:49883"/>
    </cofactor>
    <text evidence="8">Binds 2 [4Fe-4S] clusters. One cluster is coordinated with 3 cysteines and an exchangeable S-adenosyl-L-methionine.</text>
</comment>
<evidence type="ECO:0000256" key="5">
    <source>
        <dbReference type="ARBA" id="ARBA00022723"/>
    </source>
</evidence>
<keyword evidence="4 8" id="KW-0949">S-adenosyl-L-methionine</keyword>
<dbReference type="InterPro" id="IPR038135">
    <property type="entry name" value="Methylthiotransferase_N_sf"/>
</dbReference>
<dbReference type="InterPro" id="IPR007197">
    <property type="entry name" value="rSAM"/>
</dbReference>
<dbReference type="Proteomes" id="UP000196710">
    <property type="component" value="Chromosome"/>
</dbReference>
<dbReference type="SFLD" id="SFLDF00274">
    <property type="entry name" value="ribosomal_protein_S12_methylth"/>
    <property type="match status" value="1"/>
</dbReference>
<feature type="domain" description="TRAM" evidence="9">
    <location>
        <begin position="374"/>
        <end position="443"/>
    </location>
</feature>
<feature type="binding site" evidence="8">
    <location>
        <position position="48"/>
    </location>
    <ligand>
        <name>[4Fe-4S] cluster</name>
        <dbReference type="ChEBI" id="CHEBI:49883"/>
        <label>1</label>
    </ligand>
</feature>
<dbReference type="SFLD" id="SFLDS00029">
    <property type="entry name" value="Radical_SAM"/>
    <property type="match status" value="1"/>
</dbReference>
<evidence type="ECO:0000256" key="4">
    <source>
        <dbReference type="ARBA" id="ARBA00022691"/>
    </source>
</evidence>
<dbReference type="InterPro" id="IPR020612">
    <property type="entry name" value="Methylthiotransferase_CS"/>
</dbReference>
<dbReference type="EMBL" id="CP065321">
    <property type="protein sequence ID" value="QQR28511.1"/>
    <property type="molecule type" value="Genomic_DNA"/>
</dbReference>
<accession>A0A1Z2XLA9</accession>
<dbReference type="SFLD" id="SFLDG01061">
    <property type="entry name" value="methylthiotransferase"/>
    <property type="match status" value="1"/>
</dbReference>
<feature type="binding site" evidence="8">
    <location>
        <position position="162"/>
    </location>
    <ligand>
        <name>[4Fe-4S] cluster</name>
        <dbReference type="ChEBI" id="CHEBI:49883"/>
        <label>2</label>
        <note>4Fe-4S-S-AdoMet</note>
    </ligand>
</feature>
<evidence type="ECO:0000256" key="7">
    <source>
        <dbReference type="ARBA" id="ARBA00023014"/>
    </source>
</evidence>
<dbReference type="Pfam" id="PF00919">
    <property type="entry name" value="UPF0004"/>
    <property type="match status" value="1"/>
</dbReference>
<keyword evidence="6 8" id="KW-0408">Iron</keyword>
<dbReference type="InterPro" id="IPR006638">
    <property type="entry name" value="Elp3/MiaA/NifB-like_rSAM"/>
</dbReference>
<dbReference type="FunFam" id="3.80.30.20:FF:000001">
    <property type="entry name" value="tRNA-2-methylthio-N(6)-dimethylallyladenosine synthase 2"/>
    <property type="match status" value="1"/>
</dbReference>
<evidence type="ECO:0000256" key="6">
    <source>
        <dbReference type="ARBA" id="ARBA00023004"/>
    </source>
</evidence>
<name>A0A1Z2XLA9_9FIRM</name>
<proteinExistence type="inferred from homology"/>
<feature type="binding site" evidence="8">
    <location>
        <position position="82"/>
    </location>
    <ligand>
        <name>[4Fe-4S] cluster</name>
        <dbReference type="ChEBI" id="CHEBI:49883"/>
        <label>1</label>
    </ligand>
</feature>
<comment type="subcellular location">
    <subcellularLocation>
        <location evidence="8">Cytoplasm</location>
    </subcellularLocation>
</comment>
<dbReference type="RefSeq" id="WP_066537185.1">
    <property type="nucleotide sequence ID" value="NZ_CAQHGX010000004.1"/>
</dbReference>
<dbReference type="NCBIfam" id="TIGR01125">
    <property type="entry name" value="30S ribosomal protein S12 methylthiotransferase RimO"/>
    <property type="match status" value="1"/>
</dbReference>
<evidence type="ECO:0000313" key="13">
    <source>
        <dbReference type="EMBL" id="QQR28511.1"/>
    </source>
</evidence>
<dbReference type="SUPFAM" id="SSF102114">
    <property type="entry name" value="Radical SAM enzymes"/>
    <property type="match status" value="1"/>
</dbReference>
<dbReference type="GO" id="GO:0005840">
    <property type="term" value="C:ribosome"/>
    <property type="evidence" value="ECO:0007669"/>
    <property type="project" value="UniProtKB-KW"/>
</dbReference>
<sequence length="445" mass="49726">MAVKVGMISLGCAKNQVDGELLMAKLKAAGYELVEDVAMADVAIVNTCGFIESAKKESIDEILELGLLKKEGRIKKLVATGCLSERYQGEIRGELPELDGVLGIGANEDPARYIRELLESGPVESFPEKERLPLSGDRELTTPSWTAYLKIAEGCDNRCSYCAIPYIRGGYRSRTMEDIEQEARALARNGAKELVLIAQDTTRYGIDLYGEYTLAKLLKRLCKIEGIKWLRVLYCYPDAITDGLLEVMAEEEKVLPYIDLPLQHCSGRVLRAMNRRGDRESLEGLIERIRAKVPGVILRTTLITGFPGETEEDFTELSEFVKTVKFDRLGCFTYSQEEGTPAAELPDQLDQEEKERRAGIIMEQQMDIAEEKGGALIGRTLLVLVEGYDRYAECWFGRSYMDAPDVDGRVFFTIEGKRPTLGSFVQVKVEDCMDGDLMGSLEMNV</sequence>
<organism evidence="13 15">
    <name type="scientific">Acutalibacter muris</name>
    <dbReference type="NCBI Taxonomy" id="1796620"/>
    <lineage>
        <taxon>Bacteria</taxon>
        <taxon>Bacillati</taxon>
        <taxon>Bacillota</taxon>
        <taxon>Clostridia</taxon>
        <taxon>Eubacteriales</taxon>
        <taxon>Acutalibacteraceae</taxon>
        <taxon>Acutalibacter</taxon>
    </lineage>
</organism>
<keyword evidence="14" id="KW-1185">Reference proteome</keyword>
<dbReference type="AlphaFoldDB" id="A0A1Z2XLA9"/>
<dbReference type="InterPro" id="IPR002792">
    <property type="entry name" value="TRAM_dom"/>
</dbReference>
<dbReference type="KEGG" id="amur:ADH66_00260"/>
<dbReference type="Pfam" id="PF18693">
    <property type="entry name" value="TRAM_2"/>
    <property type="match status" value="1"/>
</dbReference>
<protein>
    <recommendedName>
        <fullName evidence="8">Ribosomal protein uS12 methylthiotransferase RimO</fullName>
        <shortName evidence="8">uS12 MTTase</shortName>
        <shortName evidence="8">uS12 methylthiotransferase</shortName>
        <ecNumber evidence="8">2.8.4.4</ecNumber>
    </recommendedName>
    <alternativeName>
        <fullName evidence="8">Ribosomal protein uS12 (aspartate-C(3))-methylthiotransferase</fullName>
    </alternativeName>
    <alternativeName>
        <fullName evidence="8">Ribosome maturation factor RimO</fullName>
    </alternativeName>
</protein>
<evidence type="ECO:0000256" key="1">
    <source>
        <dbReference type="ARBA" id="ARBA00022485"/>
    </source>
</evidence>
<dbReference type="Proteomes" id="UP000596035">
    <property type="component" value="Chromosome"/>
</dbReference>
<dbReference type="NCBIfam" id="TIGR00089">
    <property type="entry name" value="MiaB/RimO family radical SAM methylthiotransferase"/>
    <property type="match status" value="1"/>
</dbReference>
<reference evidence="13 15" key="3">
    <citation type="submission" date="2020-11" db="EMBL/GenBank/DDBJ databases">
        <title>Closed and high quality bacterial genomes of the OMM12 community.</title>
        <authorList>
            <person name="Marbouty M."/>
            <person name="Lamy-Besnier Q."/>
            <person name="Debarbieux L."/>
            <person name="Koszul R."/>
        </authorList>
    </citation>
    <scope>NUCLEOTIDE SEQUENCE [LARGE SCALE GENOMIC DNA]</scope>
    <source>
        <strain evidence="13 15">KB18</strain>
    </source>
</reference>
<dbReference type="EMBL" id="CP021422">
    <property type="protein sequence ID" value="ASB39222.1"/>
    <property type="molecule type" value="Genomic_DNA"/>
</dbReference>
<keyword evidence="13" id="KW-0687">Ribonucleoprotein</keyword>
<feature type="binding site" evidence="8">
    <location>
        <position position="155"/>
    </location>
    <ligand>
        <name>[4Fe-4S] cluster</name>
        <dbReference type="ChEBI" id="CHEBI:49883"/>
        <label>2</label>
        <note>4Fe-4S-S-AdoMet</note>
    </ligand>
</feature>
<evidence type="ECO:0000259" key="9">
    <source>
        <dbReference type="PROSITE" id="PS50926"/>
    </source>
</evidence>
<feature type="binding site" evidence="8">
    <location>
        <position position="159"/>
    </location>
    <ligand>
        <name>[4Fe-4S] cluster</name>
        <dbReference type="ChEBI" id="CHEBI:49883"/>
        <label>2</label>
        <note>4Fe-4S-S-AdoMet</note>
    </ligand>
</feature>
<feature type="domain" description="Radical SAM core" evidence="11">
    <location>
        <begin position="141"/>
        <end position="371"/>
    </location>
</feature>
<evidence type="ECO:0000256" key="8">
    <source>
        <dbReference type="HAMAP-Rule" id="MF_01865"/>
    </source>
</evidence>
<dbReference type="Gene3D" id="2.40.50.140">
    <property type="entry name" value="Nucleic acid-binding proteins"/>
    <property type="match status" value="1"/>
</dbReference>
<dbReference type="Gene3D" id="3.80.30.20">
    <property type="entry name" value="tm_1862 like domain"/>
    <property type="match status" value="1"/>
</dbReference>
<dbReference type="InterPro" id="IPR058240">
    <property type="entry name" value="rSAM_sf"/>
</dbReference>
<reference evidence="12" key="1">
    <citation type="journal article" date="2017" name="Genome Announc.">
        <title>High-Quality Whole-Genome Sequences of the Oligo-Mouse-Microbiota Bacterial Community.</title>
        <authorList>
            <person name="Garzetti D."/>
            <person name="Brugiroux S."/>
            <person name="Bunk B."/>
            <person name="Pukall R."/>
            <person name="McCoy K.D."/>
            <person name="Macpherson A.J."/>
            <person name="Stecher B."/>
        </authorList>
    </citation>
    <scope>NUCLEOTIDE SEQUENCE</scope>
    <source>
        <strain evidence="12">KB18</strain>
    </source>
</reference>
<dbReference type="SMART" id="SM00729">
    <property type="entry name" value="Elp3"/>
    <property type="match status" value="1"/>
</dbReference>
<dbReference type="GO" id="GO:0046872">
    <property type="term" value="F:metal ion binding"/>
    <property type="evidence" value="ECO:0007669"/>
    <property type="project" value="UniProtKB-KW"/>
</dbReference>
<dbReference type="HAMAP" id="MF_01865">
    <property type="entry name" value="MTTase_RimO"/>
    <property type="match status" value="1"/>
</dbReference>
<dbReference type="CDD" id="cd01335">
    <property type="entry name" value="Radical_SAM"/>
    <property type="match status" value="1"/>
</dbReference>
<dbReference type="InterPro" id="IPR012340">
    <property type="entry name" value="NA-bd_OB-fold"/>
</dbReference>
<keyword evidence="13" id="KW-0689">Ribosomal protein</keyword>
<evidence type="ECO:0000313" key="15">
    <source>
        <dbReference type="Proteomes" id="UP000596035"/>
    </source>
</evidence>
<keyword evidence="5 8" id="KW-0479">Metal-binding</keyword>
<dbReference type="PANTHER" id="PTHR43837">
    <property type="entry name" value="RIBOSOMAL PROTEIN S12 METHYLTHIOTRANSFERASE RIMO"/>
    <property type="match status" value="1"/>
</dbReference>
<dbReference type="PROSITE" id="PS51449">
    <property type="entry name" value="MTTASE_N"/>
    <property type="match status" value="1"/>
</dbReference>
<dbReference type="GO" id="GO:0103039">
    <property type="term" value="F:protein methylthiotransferase activity"/>
    <property type="evidence" value="ECO:0007669"/>
    <property type="project" value="UniProtKB-EC"/>
</dbReference>